<keyword evidence="2" id="KW-1185">Reference proteome</keyword>
<gene>
    <name evidence="1" type="ORF">ARMSODRAFT_967217</name>
</gene>
<organism evidence="1 2">
    <name type="scientific">Armillaria solidipes</name>
    <dbReference type="NCBI Taxonomy" id="1076256"/>
    <lineage>
        <taxon>Eukaryota</taxon>
        <taxon>Fungi</taxon>
        <taxon>Dikarya</taxon>
        <taxon>Basidiomycota</taxon>
        <taxon>Agaricomycotina</taxon>
        <taxon>Agaricomycetes</taxon>
        <taxon>Agaricomycetidae</taxon>
        <taxon>Agaricales</taxon>
        <taxon>Marasmiineae</taxon>
        <taxon>Physalacriaceae</taxon>
        <taxon>Armillaria</taxon>
    </lineage>
</organism>
<sequence>MVAGPRCGHGADLPLFTLHGSSVQAVPSNLTRLPAIHVHYPSPSPSTGSPSIILDVYFHADLSLLIYSTASQDRTQYLHRRRLGGSSRACHTYVIVTYVAFAYIRLNLAKAPPFQSLSSH</sequence>
<dbReference type="AlphaFoldDB" id="A0A2H3AW15"/>
<accession>A0A2H3AW15</accession>
<proteinExistence type="predicted"/>
<dbReference type="Proteomes" id="UP000218334">
    <property type="component" value="Unassembled WGS sequence"/>
</dbReference>
<evidence type="ECO:0000313" key="1">
    <source>
        <dbReference type="EMBL" id="PBK59052.1"/>
    </source>
</evidence>
<name>A0A2H3AW15_9AGAR</name>
<reference evidence="2" key="1">
    <citation type="journal article" date="2017" name="Nat. Ecol. Evol.">
        <title>Genome expansion and lineage-specific genetic innovations in the forest pathogenic fungi Armillaria.</title>
        <authorList>
            <person name="Sipos G."/>
            <person name="Prasanna A.N."/>
            <person name="Walter M.C."/>
            <person name="O'Connor E."/>
            <person name="Balint B."/>
            <person name="Krizsan K."/>
            <person name="Kiss B."/>
            <person name="Hess J."/>
            <person name="Varga T."/>
            <person name="Slot J."/>
            <person name="Riley R."/>
            <person name="Boka B."/>
            <person name="Rigling D."/>
            <person name="Barry K."/>
            <person name="Lee J."/>
            <person name="Mihaltcheva S."/>
            <person name="LaButti K."/>
            <person name="Lipzen A."/>
            <person name="Waldron R."/>
            <person name="Moloney N.M."/>
            <person name="Sperisen C."/>
            <person name="Kredics L."/>
            <person name="Vagvoelgyi C."/>
            <person name="Patrignani A."/>
            <person name="Fitzpatrick D."/>
            <person name="Nagy I."/>
            <person name="Doyle S."/>
            <person name="Anderson J.B."/>
            <person name="Grigoriev I.V."/>
            <person name="Gueldener U."/>
            <person name="Muensterkoetter M."/>
            <person name="Nagy L.G."/>
        </authorList>
    </citation>
    <scope>NUCLEOTIDE SEQUENCE [LARGE SCALE GENOMIC DNA]</scope>
    <source>
        <strain evidence="2">28-4</strain>
    </source>
</reference>
<evidence type="ECO:0000313" key="2">
    <source>
        <dbReference type="Proteomes" id="UP000218334"/>
    </source>
</evidence>
<protein>
    <submittedName>
        <fullName evidence="1">Uncharacterized protein</fullName>
    </submittedName>
</protein>
<dbReference type="EMBL" id="KZ293514">
    <property type="protein sequence ID" value="PBK59052.1"/>
    <property type="molecule type" value="Genomic_DNA"/>
</dbReference>